<dbReference type="Gene3D" id="3.30.559.10">
    <property type="entry name" value="Chloramphenicol acetyltransferase-like domain"/>
    <property type="match status" value="2"/>
</dbReference>
<keyword evidence="3" id="KW-0436">Ligase</keyword>
<dbReference type="Gene3D" id="3.40.50.12780">
    <property type="entry name" value="N-terminal domain of ligase-like"/>
    <property type="match status" value="1"/>
</dbReference>
<dbReference type="InterPro" id="IPR009081">
    <property type="entry name" value="PP-bd_ACP"/>
</dbReference>
<comment type="similarity">
    <text evidence="4">Belongs to the NRP synthetase family.</text>
</comment>
<dbReference type="InterPro" id="IPR000873">
    <property type="entry name" value="AMP-dep_synth/lig_dom"/>
</dbReference>
<dbReference type="InterPro" id="IPR036736">
    <property type="entry name" value="ACP-like_sf"/>
</dbReference>
<dbReference type="PANTHER" id="PTHR45527">
    <property type="entry name" value="NONRIBOSOMAL PEPTIDE SYNTHETASE"/>
    <property type="match status" value="1"/>
</dbReference>
<dbReference type="Pfam" id="PF00501">
    <property type="entry name" value="AMP-binding"/>
    <property type="match status" value="1"/>
</dbReference>
<evidence type="ECO:0000259" key="5">
    <source>
        <dbReference type="PROSITE" id="PS50075"/>
    </source>
</evidence>
<dbReference type="InterPro" id="IPR023213">
    <property type="entry name" value="CAT-like_dom_sf"/>
</dbReference>
<dbReference type="STRING" id="363999.A0A439CWI2"/>
<dbReference type="InterPro" id="IPR001242">
    <property type="entry name" value="Condensation_dom"/>
</dbReference>
<dbReference type="Gene3D" id="3.30.300.30">
    <property type="match status" value="1"/>
</dbReference>
<keyword evidence="2" id="KW-0597">Phosphoprotein</keyword>
<dbReference type="PROSITE" id="PS50075">
    <property type="entry name" value="CARRIER"/>
    <property type="match status" value="1"/>
</dbReference>
<evidence type="ECO:0000256" key="2">
    <source>
        <dbReference type="ARBA" id="ARBA00022553"/>
    </source>
</evidence>
<dbReference type="CDD" id="cd19537">
    <property type="entry name" value="C_NRPS-like"/>
    <property type="match status" value="1"/>
</dbReference>
<dbReference type="PROSITE" id="PS00012">
    <property type="entry name" value="PHOSPHOPANTETHEINE"/>
    <property type="match status" value="1"/>
</dbReference>
<gene>
    <name evidence="6" type="ORF">EKO27_g8628</name>
</gene>
<accession>A0A439CWI2</accession>
<protein>
    <recommendedName>
        <fullName evidence="5">Carrier domain-containing protein</fullName>
    </recommendedName>
</protein>
<dbReference type="Pfam" id="PF00668">
    <property type="entry name" value="Condensation"/>
    <property type="match status" value="2"/>
</dbReference>
<dbReference type="Gene3D" id="1.10.1200.10">
    <property type="entry name" value="ACP-like"/>
    <property type="match status" value="2"/>
</dbReference>
<name>A0A439CWI2_9PEZI</name>
<evidence type="ECO:0000256" key="4">
    <source>
        <dbReference type="ARBA" id="ARBA00029454"/>
    </source>
</evidence>
<evidence type="ECO:0000256" key="1">
    <source>
        <dbReference type="ARBA" id="ARBA00022450"/>
    </source>
</evidence>
<dbReference type="Proteomes" id="UP000286045">
    <property type="component" value="Unassembled WGS sequence"/>
</dbReference>
<dbReference type="NCBIfam" id="TIGR01733">
    <property type="entry name" value="AA-adenyl-dom"/>
    <property type="match status" value="1"/>
</dbReference>
<dbReference type="Pfam" id="PF00550">
    <property type="entry name" value="PP-binding"/>
    <property type="match status" value="2"/>
</dbReference>
<dbReference type="GO" id="GO:0043041">
    <property type="term" value="P:amino acid activation for nonribosomal peptide biosynthetic process"/>
    <property type="evidence" value="ECO:0007669"/>
    <property type="project" value="TreeGrafter"/>
</dbReference>
<dbReference type="InterPro" id="IPR042099">
    <property type="entry name" value="ANL_N_sf"/>
</dbReference>
<dbReference type="EMBL" id="RYZI01000334">
    <property type="protein sequence ID" value="RWA06478.1"/>
    <property type="molecule type" value="Genomic_DNA"/>
</dbReference>
<dbReference type="GO" id="GO:0005737">
    <property type="term" value="C:cytoplasm"/>
    <property type="evidence" value="ECO:0007669"/>
    <property type="project" value="TreeGrafter"/>
</dbReference>
<dbReference type="Gene3D" id="3.30.559.30">
    <property type="entry name" value="Nonribosomal peptide synthetase, condensation domain"/>
    <property type="match status" value="2"/>
</dbReference>
<keyword evidence="7" id="KW-1185">Reference proteome</keyword>
<dbReference type="SUPFAM" id="SSF56801">
    <property type="entry name" value="Acetyl-CoA synthetase-like"/>
    <property type="match status" value="1"/>
</dbReference>
<dbReference type="InterPro" id="IPR045851">
    <property type="entry name" value="AMP-bd_C_sf"/>
</dbReference>
<dbReference type="PROSITE" id="PS00455">
    <property type="entry name" value="AMP_BINDING"/>
    <property type="match status" value="1"/>
</dbReference>
<feature type="domain" description="Carrier" evidence="5">
    <location>
        <begin position="1079"/>
        <end position="1154"/>
    </location>
</feature>
<evidence type="ECO:0000313" key="7">
    <source>
        <dbReference type="Proteomes" id="UP000286045"/>
    </source>
</evidence>
<comment type="caution">
    <text evidence="6">The sequence shown here is derived from an EMBL/GenBank/DDBJ whole genome shotgun (WGS) entry which is preliminary data.</text>
</comment>
<evidence type="ECO:0000313" key="6">
    <source>
        <dbReference type="EMBL" id="RWA06478.1"/>
    </source>
</evidence>
<dbReference type="SUPFAM" id="SSF52777">
    <property type="entry name" value="CoA-dependent acyltransferases"/>
    <property type="match status" value="4"/>
</dbReference>
<proteinExistence type="inferred from homology"/>
<keyword evidence="1" id="KW-0596">Phosphopantetheine</keyword>
<organism evidence="6 7">
    <name type="scientific">Xylaria grammica</name>
    <dbReference type="NCBI Taxonomy" id="363999"/>
    <lineage>
        <taxon>Eukaryota</taxon>
        <taxon>Fungi</taxon>
        <taxon>Dikarya</taxon>
        <taxon>Ascomycota</taxon>
        <taxon>Pezizomycotina</taxon>
        <taxon>Sordariomycetes</taxon>
        <taxon>Xylariomycetidae</taxon>
        <taxon>Xylariales</taxon>
        <taxon>Xylariaceae</taxon>
        <taxon>Xylaria</taxon>
    </lineage>
</organism>
<dbReference type="InterPro" id="IPR020845">
    <property type="entry name" value="AMP-binding_CS"/>
</dbReference>
<dbReference type="InterPro" id="IPR006162">
    <property type="entry name" value="Ppantetheine_attach_site"/>
</dbReference>
<dbReference type="GO" id="GO:0016874">
    <property type="term" value="F:ligase activity"/>
    <property type="evidence" value="ECO:0007669"/>
    <property type="project" value="UniProtKB-KW"/>
</dbReference>
<dbReference type="InterPro" id="IPR010071">
    <property type="entry name" value="AA_adenyl_dom"/>
</dbReference>
<dbReference type="SUPFAM" id="SSF47336">
    <property type="entry name" value="ACP-like"/>
    <property type="match status" value="2"/>
</dbReference>
<dbReference type="GO" id="GO:0044550">
    <property type="term" value="P:secondary metabolite biosynthetic process"/>
    <property type="evidence" value="ECO:0007669"/>
    <property type="project" value="TreeGrafter"/>
</dbReference>
<evidence type="ECO:0000256" key="3">
    <source>
        <dbReference type="ARBA" id="ARBA00022598"/>
    </source>
</evidence>
<reference evidence="6 7" key="1">
    <citation type="submission" date="2018-12" db="EMBL/GenBank/DDBJ databases">
        <title>Draft genome sequence of Xylaria grammica IHI A82.</title>
        <authorList>
            <person name="Buettner E."/>
            <person name="Kellner H."/>
        </authorList>
    </citation>
    <scope>NUCLEOTIDE SEQUENCE [LARGE SCALE GENOMIC DNA]</scope>
    <source>
        <strain evidence="6 7">IHI A82</strain>
    </source>
</reference>
<dbReference type="PANTHER" id="PTHR45527:SF11">
    <property type="entry name" value="NONRIBOSOMAL PEPTIDE SYNTHETASE 5"/>
    <property type="match status" value="1"/>
</dbReference>
<dbReference type="GO" id="GO:0031177">
    <property type="term" value="F:phosphopantetheine binding"/>
    <property type="evidence" value="ECO:0007669"/>
    <property type="project" value="TreeGrafter"/>
</dbReference>
<sequence>MPSLTLSGSFVPDSSAFVDDALVVSEARALTPSISDAVIMRHISHVLGIAVEDLSLDASFISQGGHSLLAIKLASRCRSSSIKIAVGAILIAPSLQEILNAATVTRDTVSRVEIAEDVDNKESSTDSSGILDSKRSIIAETVVEVDSASGSELDYAGKQVNLTEMQLSFVHSFINNPGTNVISFYETYRTANIPSIRAAWKRVIEAEPIFKLSFAAADTGKILELPQALFAWNETVVGSRAEYEAALEQDASPHTIDVGFNVIILPSEGISTIAWRVHHVFIDGMAAQSVYNKFQGALAGKEVIPGTPFQHVIQELREYQRRTLTYRKKFWAIQAAKHPQPACDIGLGTAPVDGPEGMDSVSITVPSERISAKARALGVSVPSWYQAAWALVLSLYTDSDSVTFGAVLSGRDLPIDGAADTIGPLINTLPFNITLDQSTNVTDYLRSIFRHSVELSGVQCSTPEDGFTRQFTTALAMEFEMAPADDQGIRPIGSSWFKTLPDIPLSIYMTYNGKIRLCFSKKKYLREDMQVLTEHFHVAIMRLCSWTCTVGDIMASLLTTSSKDRLMAFGNCLSEKSSPAFIIEDLVTLFERAARENPNAVAVEKSEKALSYAQFDLLASCMASRLTNEYGVAPGDVVCVHADRSLNWIVAIFAILKAGAVYSAQDAALPAQIRDANFRTAGAKLFVTPSTTQKHIKPDPCAQCISVEELIVNTAEAAIMGHRAVPRPSDNAYLCFTSGSTGKPKGVMCHHAGLVAFQITPEVRFFAGPGQRISQLMSPAFDGSIHEIFSALSYGATLVLGDEDGDPFAHLKKVDAAILTPSIAKILEPSDYPDLTIVYCVGEPMPQYVNDVWSEDSNRRLYNMYGPTEATCGATIQRLLPGRKIAIGRPNTTTRVYVLDRNQRLLPPGVVGEIYCAGVQVARGYIGRPELTAERFLPDTICGRDSELMYRTGDRGFFNHDGKVECLGRNDRQIKLRGYRLDLNDLEIRIAQAVKDVTAVAICPNGDYLVCMLQPETLDVAAVRTTTRKVVPAHAVPRYIVPVDKFPTTPAGKVDYKEIARKCSSKSVEAEATRRKPMSSSQLALAQVWRETLGVQADVEVNATSNFMALGGHSVMQLQLSSKLAKIHRISNPLPLIIRSATLAELAAAIDGRKSEQSATVTSHGIAPLGDNRASPIEQDWFLKYELNLKGTNSFNVSYACAIDPAQVDTERLVGAWNVILARHRIFRSRFTPCPEANRGVRRLVSRYAPQVTRVAAGKNFSLWWEVNRPFRLDYDENLIRVLVSKTKMLVVVSHILADLTTLQTVLKELASVYNGQVLEPVKRTYEQTVQWSQPITSAQKDWWKTTLEGASQDYGIPHPLRLERTSYGGKTRYTKLSTDLSQRLIRYTEEKQTTLHQLALTSVAMAIQLHRKDTDIIIGAPYLNREAEDMETVGLFLEPLPIRIKYEHGSAGDGVEEFVATLQEASQHAISHAIPWHHILKATGAGEDKAGKYPNHPLLDIMVTFHDHRANANNKWMPIRGLEPIITQTKGSKFLLLVEFSAVMDGVVLLRLEYDNECIPKREITRVQQLIIEAMSMIMDGRDYSEIKQALRRIPYQLETDLAGRQGSCAFFGKRLDSLADA</sequence>